<feature type="region of interest" description="Disordered" evidence="2">
    <location>
        <begin position="1"/>
        <end position="34"/>
    </location>
</feature>
<dbReference type="Gene3D" id="3.30.1330.60">
    <property type="entry name" value="OmpA-like domain"/>
    <property type="match status" value="1"/>
</dbReference>
<dbReference type="CDD" id="cd07185">
    <property type="entry name" value="OmpA_C-like"/>
    <property type="match status" value="1"/>
</dbReference>
<accession>A0A3A3EJC0</accession>
<dbReference type="PANTHER" id="PTHR38033:SF1">
    <property type="entry name" value="DOTU FAMILY TYPE IV_VI SECRETION SYSTEM PROTEIN"/>
    <property type="match status" value="1"/>
</dbReference>
<dbReference type="Gene3D" id="1.25.40.590">
    <property type="entry name" value="Type IV / VI secretion system, DotU"/>
    <property type="match status" value="1"/>
</dbReference>
<evidence type="ECO:0000313" key="6">
    <source>
        <dbReference type="Proteomes" id="UP000265938"/>
    </source>
</evidence>
<dbReference type="PROSITE" id="PS51123">
    <property type="entry name" value="OMPA_2"/>
    <property type="match status" value="1"/>
</dbReference>
<name>A0A3A3EJC0_9GAMM</name>
<dbReference type="InterPro" id="IPR038522">
    <property type="entry name" value="T4/T6SS_DotU_sf"/>
</dbReference>
<dbReference type="InterPro" id="IPR017732">
    <property type="entry name" value="T4/T6SS_DotU"/>
</dbReference>
<feature type="domain" description="OmpA-like" evidence="4">
    <location>
        <begin position="307"/>
        <end position="425"/>
    </location>
</feature>
<evidence type="ECO:0000256" key="3">
    <source>
        <dbReference type="SAM" id="Phobius"/>
    </source>
</evidence>
<dbReference type="PANTHER" id="PTHR38033">
    <property type="entry name" value="MEMBRANE PROTEIN-RELATED"/>
    <property type="match status" value="1"/>
</dbReference>
<dbReference type="RefSeq" id="WP_119853125.1">
    <property type="nucleotide sequence ID" value="NZ_QYSE01000002.1"/>
</dbReference>
<keyword evidence="3" id="KW-0812">Transmembrane</keyword>
<keyword evidence="3" id="KW-1133">Transmembrane helix</keyword>
<dbReference type="Proteomes" id="UP000265938">
    <property type="component" value="Unassembled WGS sequence"/>
</dbReference>
<dbReference type="InterPro" id="IPR006665">
    <property type="entry name" value="OmpA-like"/>
</dbReference>
<dbReference type="SUPFAM" id="SSF103088">
    <property type="entry name" value="OmpA-like"/>
    <property type="match status" value="1"/>
</dbReference>
<evidence type="ECO:0000256" key="2">
    <source>
        <dbReference type="SAM" id="MobiDB-lite"/>
    </source>
</evidence>
<organism evidence="5 6">
    <name type="scientific">Pseudoalteromonas gelatinilytica</name>
    <dbReference type="NCBI Taxonomy" id="1703256"/>
    <lineage>
        <taxon>Bacteria</taxon>
        <taxon>Pseudomonadati</taxon>
        <taxon>Pseudomonadota</taxon>
        <taxon>Gammaproteobacteria</taxon>
        <taxon>Alteromonadales</taxon>
        <taxon>Pseudoalteromonadaceae</taxon>
        <taxon>Pseudoalteromonas</taxon>
    </lineage>
</organism>
<evidence type="ECO:0000259" key="4">
    <source>
        <dbReference type="PROSITE" id="PS51123"/>
    </source>
</evidence>
<reference evidence="5 6" key="1">
    <citation type="submission" date="2018-09" db="EMBL/GenBank/DDBJ databases">
        <title>Identification of marine bacteria producing industrial enzymes.</title>
        <authorList>
            <person name="Cheng T.H."/>
            <person name="Saidin J."/>
            <person name="Muhd D.D."/>
            <person name="Isa M.N.M."/>
            <person name="Bakar M.F.A."/>
            <person name="Ismail N."/>
        </authorList>
    </citation>
    <scope>NUCLEOTIDE SEQUENCE [LARGE SCALE GENOMIC DNA]</scope>
    <source>
        <strain evidence="5 6">MNAD 1.6</strain>
    </source>
</reference>
<dbReference type="NCBIfam" id="NF038228">
    <property type="entry name" value="IcmH_DotU_IVB"/>
    <property type="match status" value="1"/>
</dbReference>
<feature type="transmembrane region" description="Helical" evidence="3">
    <location>
        <begin position="232"/>
        <end position="252"/>
    </location>
</feature>
<feature type="compositionally biased region" description="Polar residues" evidence="2">
    <location>
        <begin position="16"/>
        <end position="34"/>
    </location>
</feature>
<comment type="caution">
    <text evidence="5">The sequence shown here is derived from an EMBL/GenBank/DDBJ whole genome shotgun (WGS) entry which is preliminary data.</text>
</comment>
<sequence length="425" mass="47397">MDETIIKPRPGRLGRNKSNSEASQGSSDKTVVSFSHSSPEKANVSSVSIFKNELLDAANDSFSLIIFINQSSQIDSLAALKHRAIESIKRFETNLRAKSIELTVINNARYCLCAAIDEAVLNAKWSSLEWAEESLLSTFHKETFGGEYFFTLLDEALAHPEMNRNFLELQYHCLNLGFKGKFRVAASGESKLEDYRNRIYHILNQLDGPHSQFLTPSWKSRVAAGVELRNQIPLWVVISVLALIALVVYLFFNMRLNEQVDATAENLKSVHPLSSSQVDGNRSKQLDLLTQLLHTEIQRGIVSVEQQTDRIRITINNESLFNSGEATLLPSFQPILEKLALSLEGTKGKILITGHTDDSPISTSQFPSNWHLSLARATQVANSMAKNTGLMGRLWPEGKGSAEPLVSNTNSDKALNRRIEIDLLF</sequence>
<dbReference type="GO" id="GO:0016020">
    <property type="term" value="C:membrane"/>
    <property type="evidence" value="ECO:0007669"/>
    <property type="project" value="UniProtKB-UniRule"/>
</dbReference>
<dbReference type="NCBIfam" id="TIGR03349">
    <property type="entry name" value="IV_VI_DotU"/>
    <property type="match status" value="1"/>
</dbReference>
<gene>
    <name evidence="5" type="primary">tssL</name>
    <name evidence="5" type="ORF">D4741_11910</name>
</gene>
<dbReference type="EMBL" id="QYSE01000002">
    <property type="protein sequence ID" value="RJF35667.1"/>
    <property type="molecule type" value="Genomic_DNA"/>
</dbReference>
<proteinExistence type="predicted"/>
<dbReference type="NCBIfam" id="TIGR03350">
    <property type="entry name" value="type_VI_ompA"/>
    <property type="match status" value="1"/>
</dbReference>
<evidence type="ECO:0000313" key="5">
    <source>
        <dbReference type="EMBL" id="RJF35667.1"/>
    </source>
</evidence>
<dbReference type="Pfam" id="PF00691">
    <property type="entry name" value="OmpA"/>
    <property type="match status" value="1"/>
</dbReference>
<keyword evidence="1 3" id="KW-0472">Membrane</keyword>
<dbReference type="AlphaFoldDB" id="A0A3A3EJC0"/>
<dbReference type="InterPro" id="IPR017733">
    <property type="entry name" value="OmpA-like_dom_proteobacteria"/>
</dbReference>
<evidence type="ECO:0000256" key="1">
    <source>
        <dbReference type="PROSITE-ProRule" id="PRU00473"/>
    </source>
</evidence>
<protein>
    <submittedName>
        <fullName evidence="5">Type VI secretion system protein TssL</fullName>
    </submittedName>
</protein>
<dbReference type="Pfam" id="PF09850">
    <property type="entry name" value="DotU"/>
    <property type="match status" value="1"/>
</dbReference>
<dbReference type="InterPro" id="IPR036737">
    <property type="entry name" value="OmpA-like_sf"/>
</dbReference>